<comment type="caution">
    <text evidence="4">The sequence shown here is derived from an EMBL/GenBank/DDBJ whole genome shotgun (WGS) entry which is preliminary data.</text>
</comment>
<evidence type="ECO:0000256" key="1">
    <source>
        <dbReference type="ARBA" id="ARBA00010822"/>
    </source>
</evidence>
<dbReference type="EMBL" id="JAACNH010000003">
    <property type="protein sequence ID" value="KAG8447184.1"/>
    <property type="molecule type" value="Genomic_DNA"/>
</dbReference>
<dbReference type="OrthoDB" id="5828470at2759"/>
<dbReference type="Gene3D" id="1.20.1160.20">
    <property type="match status" value="1"/>
</dbReference>
<dbReference type="AlphaFoldDB" id="A0A8T2JUL2"/>
<dbReference type="CDD" id="cd13516">
    <property type="entry name" value="HHD_CCM2"/>
    <property type="match status" value="1"/>
</dbReference>
<dbReference type="GO" id="GO:0003007">
    <property type="term" value="P:heart morphogenesis"/>
    <property type="evidence" value="ECO:0007669"/>
    <property type="project" value="TreeGrafter"/>
</dbReference>
<dbReference type="InterPro" id="IPR032375">
    <property type="entry name" value="CCM2_C"/>
</dbReference>
<dbReference type="InterPro" id="IPR011993">
    <property type="entry name" value="PH-like_dom_sf"/>
</dbReference>
<organism evidence="4 5">
    <name type="scientific">Hymenochirus boettgeri</name>
    <name type="common">Congo dwarf clawed frog</name>
    <dbReference type="NCBI Taxonomy" id="247094"/>
    <lineage>
        <taxon>Eukaryota</taxon>
        <taxon>Metazoa</taxon>
        <taxon>Chordata</taxon>
        <taxon>Craniata</taxon>
        <taxon>Vertebrata</taxon>
        <taxon>Euteleostomi</taxon>
        <taxon>Amphibia</taxon>
        <taxon>Batrachia</taxon>
        <taxon>Anura</taxon>
        <taxon>Pipoidea</taxon>
        <taxon>Pipidae</taxon>
        <taxon>Pipinae</taxon>
        <taxon>Hymenochirus</taxon>
    </lineage>
</organism>
<protein>
    <recommendedName>
        <fullName evidence="3">Cerebral cavernous malformations 2 harmonin-homology domain-containing protein</fullName>
    </recommendedName>
</protein>
<feature type="region of interest" description="Disordered" evidence="2">
    <location>
        <begin position="120"/>
        <end position="262"/>
    </location>
</feature>
<feature type="compositionally biased region" description="Basic and acidic residues" evidence="2">
    <location>
        <begin position="167"/>
        <end position="190"/>
    </location>
</feature>
<evidence type="ECO:0000313" key="4">
    <source>
        <dbReference type="EMBL" id="KAG8447184.1"/>
    </source>
</evidence>
<evidence type="ECO:0000256" key="2">
    <source>
        <dbReference type="SAM" id="MobiDB-lite"/>
    </source>
</evidence>
<dbReference type="InterPro" id="IPR026159">
    <property type="entry name" value="Malcavernin"/>
</dbReference>
<evidence type="ECO:0000313" key="5">
    <source>
        <dbReference type="Proteomes" id="UP000812440"/>
    </source>
</evidence>
<accession>A0A8T2JUL2</accession>
<proteinExistence type="inferred from homology"/>
<sequence>MAPDFLLDPQILLHDYIEKEVKFLGHLTWVVSSLNPSSRDEILQLLDTARTLKELPLHCTPEQDSILSLSARSLLLTWRDNEELILRIPTHEIAAASYVRDDALHLLVLKTGLGLDPVPAAGSLEKKPPSGPGIQGGVGVGQRPAGGAMERRHTICSLDWKMSHGSPDGRQKGGGSLERKPVTGSWEKKRGGQKCGGSWERRMTFSGSWERRQPNGGSWERRQPCGGSWERRQPSGGSWERRQPCGGSWERRHVGQNPLDPKEPSPDAYCNLIILAVENRDTAEESCALICQVFQIIYGDQSIECVDRAGYHYTSPPERPWLSALSHTDGTYDADFSCCSSFTSSHDTFEVNYSGESSPSFAMSQQSLASAGSANDQGSIAMEQLHDYLSTLRNKLSPAEIQRFASLLRQYRLGMEVEDYCRELLHLYGESRKFLLIGLRPFIPDLDIGYFESFLENIGIRDGGILTDSFGRIKRSMSNTSATAVRHYDRSFNRIITNITHNIEALAQDDNGGDYL</sequence>
<dbReference type="FunFam" id="1.20.1160.20:FF:000004">
    <property type="entry name" value="Cerebral cavernous malformation 2"/>
    <property type="match status" value="1"/>
</dbReference>
<feature type="domain" description="Cerebral cavernous malformations 2 harmonin-homology" evidence="3">
    <location>
        <begin position="374"/>
        <end position="472"/>
    </location>
</feature>
<dbReference type="Pfam" id="PF16545">
    <property type="entry name" value="CCM2_C"/>
    <property type="match status" value="1"/>
</dbReference>
<reference evidence="4" key="1">
    <citation type="thesis" date="2020" institute="ProQuest LLC" country="789 East Eisenhower Parkway, Ann Arbor, MI, USA">
        <title>Comparative Genomics and Chromosome Evolution.</title>
        <authorList>
            <person name="Mudd A.B."/>
        </authorList>
    </citation>
    <scope>NUCLEOTIDE SEQUENCE</scope>
    <source>
        <strain evidence="4">Female2</strain>
        <tissue evidence="4">Blood</tissue>
    </source>
</reference>
<dbReference type="Proteomes" id="UP000812440">
    <property type="component" value="Chromosome 8_10"/>
</dbReference>
<dbReference type="Gene3D" id="2.30.29.30">
    <property type="entry name" value="Pleckstrin-homology domain (PH domain)/Phosphotyrosine-binding domain (PTB)"/>
    <property type="match status" value="1"/>
</dbReference>
<gene>
    <name evidence="4" type="ORF">GDO86_014592</name>
</gene>
<dbReference type="PANTHER" id="PTHR21642:SF2">
    <property type="entry name" value="CEREBRAL CAVERNOUS MALFORMATIONS 2 PROTEIN-LIKE"/>
    <property type="match status" value="1"/>
</dbReference>
<feature type="compositionally biased region" description="Basic and acidic residues" evidence="2">
    <location>
        <begin position="199"/>
        <end position="253"/>
    </location>
</feature>
<comment type="similarity">
    <text evidence="1">Belongs to the CCM2 family.</text>
</comment>
<keyword evidence="5" id="KW-1185">Reference proteome</keyword>
<evidence type="ECO:0000259" key="3">
    <source>
        <dbReference type="Pfam" id="PF16545"/>
    </source>
</evidence>
<name>A0A8T2JUL2_9PIPI</name>
<dbReference type="PANTHER" id="PTHR21642">
    <property type="entry name" value="CEREBRAL CAVERNOUS MALFORMATIONS PROTEIN 2 HOMOLOG"/>
    <property type="match status" value="1"/>
</dbReference>